<accession>A0ABW2PXT7</accession>
<sequence>MTGNQSNMKRYIIAFFIECLLTVLIMIFYYHKFNLLSFVNALSLTALILLIVGLIVWIVQGGFFDGFIFGFKIFNRASRKRKAAKLGLDDYEADDDPRMSQHSKWSMSFPLIIMSLIFFVISFLLSFTLF</sequence>
<feature type="domain" description="DUF3899" evidence="2">
    <location>
        <begin position="39"/>
        <end position="126"/>
    </location>
</feature>
<dbReference type="Proteomes" id="UP001596505">
    <property type="component" value="Unassembled WGS sequence"/>
</dbReference>
<name>A0ABW2PXT7_9BACL</name>
<protein>
    <submittedName>
        <fullName evidence="3">DUF3899 domain-containing protein</fullName>
    </submittedName>
</protein>
<comment type="caution">
    <text evidence="3">The sequence shown here is derived from an EMBL/GenBank/DDBJ whole genome shotgun (WGS) entry which is preliminary data.</text>
</comment>
<evidence type="ECO:0000313" key="4">
    <source>
        <dbReference type="Proteomes" id="UP001596505"/>
    </source>
</evidence>
<dbReference type="InterPro" id="IPR025007">
    <property type="entry name" value="DUF3899"/>
</dbReference>
<dbReference type="Pfam" id="PF13038">
    <property type="entry name" value="DUF3899"/>
    <property type="match status" value="1"/>
</dbReference>
<keyword evidence="4" id="KW-1185">Reference proteome</keyword>
<proteinExistence type="predicted"/>
<gene>
    <name evidence="3" type="ORF">ACFQRG_08975</name>
</gene>
<feature type="transmembrane region" description="Helical" evidence="1">
    <location>
        <begin position="12"/>
        <end position="30"/>
    </location>
</feature>
<organism evidence="3 4">
    <name type="scientific">Scopulibacillus cellulosilyticus</name>
    <dbReference type="NCBI Taxonomy" id="2665665"/>
    <lineage>
        <taxon>Bacteria</taxon>
        <taxon>Bacillati</taxon>
        <taxon>Bacillota</taxon>
        <taxon>Bacilli</taxon>
        <taxon>Bacillales</taxon>
        <taxon>Sporolactobacillaceae</taxon>
        <taxon>Scopulibacillus</taxon>
    </lineage>
</organism>
<evidence type="ECO:0000256" key="1">
    <source>
        <dbReference type="SAM" id="Phobius"/>
    </source>
</evidence>
<feature type="transmembrane region" description="Helical" evidence="1">
    <location>
        <begin position="108"/>
        <end position="129"/>
    </location>
</feature>
<keyword evidence="1" id="KW-0812">Transmembrane</keyword>
<feature type="transmembrane region" description="Helical" evidence="1">
    <location>
        <begin position="42"/>
        <end position="71"/>
    </location>
</feature>
<evidence type="ECO:0000259" key="2">
    <source>
        <dbReference type="Pfam" id="PF13038"/>
    </source>
</evidence>
<reference evidence="4" key="1">
    <citation type="journal article" date="2019" name="Int. J. Syst. Evol. Microbiol.">
        <title>The Global Catalogue of Microorganisms (GCM) 10K type strain sequencing project: providing services to taxonomists for standard genome sequencing and annotation.</title>
        <authorList>
            <consortium name="The Broad Institute Genomics Platform"/>
            <consortium name="The Broad Institute Genome Sequencing Center for Infectious Disease"/>
            <person name="Wu L."/>
            <person name="Ma J."/>
        </authorList>
    </citation>
    <scope>NUCLEOTIDE SEQUENCE [LARGE SCALE GENOMIC DNA]</scope>
    <source>
        <strain evidence="4">CGMCC 1.16305</strain>
    </source>
</reference>
<dbReference type="EMBL" id="JBHTCO010000010">
    <property type="protein sequence ID" value="MFC7393095.1"/>
    <property type="molecule type" value="Genomic_DNA"/>
</dbReference>
<keyword evidence="1" id="KW-0472">Membrane</keyword>
<evidence type="ECO:0000313" key="3">
    <source>
        <dbReference type="EMBL" id="MFC7393095.1"/>
    </source>
</evidence>
<dbReference type="RefSeq" id="WP_380965545.1">
    <property type="nucleotide sequence ID" value="NZ_JBHTCO010000010.1"/>
</dbReference>
<keyword evidence="1" id="KW-1133">Transmembrane helix</keyword>